<dbReference type="PRINTS" id="PR00502">
    <property type="entry name" value="NUDIXFAMILY"/>
</dbReference>
<keyword evidence="11" id="KW-1185">Reference proteome</keyword>
<dbReference type="PANTHER" id="PTHR22769">
    <property type="entry name" value="MUTT/NUDIX HYDROLASE"/>
    <property type="match status" value="1"/>
</dbReference>
<dbReference type="STRING" id="7244.B4M5D5"/>
<dbReference type="Gene3D" id="3.90.79.10">
    <property type="entry name" value="Nucleoside Triphosphate Pyrophosphohydrolase"/>
    <property type="match status" value="1"/>
</dbReference>
<evidence type="ECO:0000256" key="4">
    <source>
        <dbReference type="ARBA" id="ARBA00022723"/>
    </source>
</evidence>
<evidence type="ECO:0000256" key="7">
    <source>
        <dbReference type="ARBA" id="ARBA00023211"/>
    </source>
</evidence>
<dbReference type="InterPro" id="IPR020084">
    <property type="entry name" value="NUDIX_hydrolase_CS"/>
</dbReference>
<dbReference type="SUPFAM" id="SSF55811">
    <property type="entry name" value="Nudix"/>
    <property type="match status" value="1"/>
</dbReference>
<dbReference type="Pfam" id="PF00293">
    <property type="entry name" value="NUDIX"/>
    <property type="match status" value="1"/>
</dbReference>
<evidence type="ECO:0000313" key="10">
    <source>
        <dbReference type="EMBL" id="EDW59846.2"/>
    </source>
</evidence>
<comment type="cofactor">
    <cofactor evidence="1">
        <name>Mn(2+)</name>
        <dbReference type="ChEBI" id="CHEBI:29035"/>
    </cofactor>
</comment>
<dbReference type="OrthoDB" id="10005910at2759"/>
<dbReference type="SMR" id="B4M5D5"/>
<organism evidence="10 11">
    <name type="scientific">Drosophila virilis</name>
    <name type="common">Fruit fly</name>
    <dbReference type="NCBI Taxonomy" id="7244"/>
    <lineage>
        <taxon>Eukaryota</taxon>
        <taxon>Metazoa</taxon>
        <taxon>Ecdysozoa</taxon>
        <taxon>Arthropoda</taxon>
        <taxon>Hexapoda</taxon>
        <taxon>Insecta</taxon>
        <taxon>Pterygota</taxon>
        <taxon>Neoptera</taxon>
        <taxon>Endopterygota</taxon>
        <taxon>Diptera</taxon>
        <taxon>Brachycera</taxon>
        <taxon>Muscomorpha</taxon>
        <taxon>Ephydroidea</taxon>
        <taxon>Drosophilidae</taxon>
        <taxon>Drosophila</taxon>
    </lineage>
</organism>
<name>B4M5D5_DROVI</name>
<evidence type="ECO:0000256" key="6">
    <source>
        <dbReference type="ARBA" id="ARBA00022842"/>
    </source>
</evidence>
<dbReference type="PROSITE" id="PS51462">
    <property type="entry name" value="NUDIX"/>
    <property type="match status" value="1"/>
</dbReference>
<evidence type="ECO:0000259" key="9">
    <source>
        <dbReference type="PROSITE" id="PS51462"/>
    </source>
</evidence>
<dbReference type="AlphaFoldDB" id="B4M5D5"/>
<evidence type="ECO:0000256" key="3">
    <source>
        <dbReference type="ARBA" id="ARBA00005582"/>
    </source>
</evidence>
<proteinExistence type="inferred from homology"/>
<comment type="similarity">
    <text evidence="3 8">Belongs to the Nudix hydrolase family.</text>
</comment>
<dbReference type="InterPro" id="IPR042970">
    <property type="entry name" value="NUDT18_NUDIX"/>
</dbReference>
<dbReference type="GO" id="GO:0044715">
    <property type="term" value="F:8-oxo-dGDP phosphatase activity"/>
    <property type="evidence" value="ECO:0007669"/>
    <property type="project" value="TreeGrafter"/>
</dbReference>
<dbReference type="CDD" id="cd04671">
    <property type="entry name" value="NUDIX_8DGDPP_Nudt18"/>
    <property type="match status" value="1"/>
</dbReference>
<dbReference type="InterPro" id="IPR020476">
    <property type="entry name" value="Nudix_hydrolase"/>
</dbReference>
<protein>
    <submittedName>
        <fullName evidence="10">Uncharacterized protein, isoform A</fullName>
        <ecNumber evidence="10">3.-.-.-</ecNumber>
    </submittedName>
</protein>
<evidence type="ECO:0000313" key="11">
    <source>
        <dbReference type="Proteomes" id="UP000008792"/>
    </source>
</evidence>
<dbReference type="HOGENOM" id="CLU_061042_1_0_1"/>
<dbReference type="PROSITE" id="PS00893">
    <property type="entry name" value="NUDIX_BOX"/>
    <property type="match status" value="1"/>
</dbReference>
<dbReference type="FunCoup" id="B4M5D5">
    <property type="interactions" value="720"/>
</dbReference>
<feature type="domain" description="Nudix hydrolase" evidence="9">
    <location>
        <begin position="77"/>
        <end position="204"/>
    </location>
</feature>
<reference evidence="10 11" key="1">
    <citation type="journal article" date="2007" name="Nature">
        <title>Evolution of genes and genomes on the Drosophila phylogeny.</title>
        <authorList>
            <consortium name="Drosophila 12 Genomes Consortium"/>
            <person name="Clark A.G."/>
            <person name="Eisen M.B."/>
            <person name="Smith D.R."/>
            <person name="Bergman C.M."/>
            <person name="Oliver B."/>
            <person name="Markow T.A."/>
            <person name="Kaufman T.C."/>
            <person name="Kellis M."/>
            <person name="Gelbart W."/>
            <person name="Iyer V.N."/>
            <person name="Pollard D.A."/>
            <person name="Sackton T.B."/>
            <person name="Larracuente A.M."/>
            <person name="Singh N.D."/>
            <person name="Abad J.P."/>
            <person name="Abt D.N."/>
            <person name="Adryan B."/>
            <person name="Aguade M."/>
            <person name="Akashi H."/>
            <person name="Anderson W.W."/>
            <person name="Aquadro C.F."/>
            <person name="Ardell D.H."/>
            <person name="Arguello R."/>
            <person name="Artieri C.G."/>
            <person name="Barbash D.A."/>
            <person name="Barker D."/>
            <person name="Barsanti P."/>
            <person name="Batterham P."/>
            <person name="Batzoglou S."/>
            <person name="Begun D."/>
            <person name="Bhutkar A."/>
            <person name="Blanco E."/>
            <person name="Bosak S.A."/>
            <person name="Bradley R.K."/>
            <person name="Brand A.D."/>
            <person name="Brent M.R."/>
            <person name="Brooks A.N."/>
            <person name="Brown R.H."/>
            <person name="Butlin R.K."/>
            <person name="Caggese C."/>
            <person name="Calvi B.R."/>
            <person name="Bernardo de Carvalho A."/>
            <person name="Caspi A."/>
            <person name="Castrezana S."/>
            <person name="Celniker S.E."/>
            <person name="Chang J.L."/>
            <person name="Chapple C."/>
            <person name="Chatterji S."/>
            <person name="Chinwalla A."/>
            <person name="Civetta A."/>
            <person name="Clifton S.W."/>
            <person name="Comeron J.M."/>
            <person name="Costello J.C."/>
            <person name="Coyne J.A."/>
            <person name="Daub J."/>
            <person name="David R.G."/>
            <person name="Delcher A.L."/>
            <person name="Delehaunty K."/>
            <person name="Do C.B."/>
            <person name="Ebling H."/>
            <person name="Edwards K."/>
            <person name="Eickbush T."/>
            <person name="Evans J.D."/>
            <person name="Filipski A."/>
            <person name="Findeiss S."/>
            <person name="Freyhult E."/>
            <person name="Fulton L."/>
            <person name="Fulton R."/>
            <person name="Garcia A.C."/>
            <person name="Gardiner A."/>
            <person name="Garfield D.A."/>
            <person name="Garvin B.E."/>
            <person name="Gibson G."/>
            <person name="Gilbert D."/>
            <person name="Gnerre S."/>
            <person name="Godfrey J."/>
            <person name="Good R."/>
            <person name="Gotea V."/>
            <person name="Gravely B."/>
            <person name="Greenberg A.J."/>
            <person name="Griffiths-Jones S."/>
            <person name="Gross S."/>
            <person name="Guigo R."/>
            <person name="Gustafson E.A."/>
            <person name="Haerty W."/>
            <person name="Hahn M.W."/>
            <person name="Halligan D.L."/>
            <person name="Halpern A.L."/>
            <person name="Halter G.M."/>
            <person name="Han M.V."/>
            <person name="Heger A."/>
            <person name="Hillier L."/>
            <person name="Hinrichs A.S."/>
            <person name="Holmes I."/>
            <person name="Hoskins R.A."/>
            <person name="Hubisz M.J."/>
            <person name="Hultmark D."/>
            <person name="Huntley M.A."/>
            <person name="Jaffe D.B."/>
            <person name="Jagadeeshan S."/>
            <person name="Jeck W.R."/>
            <person name="Johnson J."/>
            <person name="Jones C.D."/>
            <person name="Jordan W.C."/>
            <person name="Karpen G.H."/>
            <person name="Kataoka E."/>
            <person name="Keightley P.D."/>
            <person name="Kheradpour P."/>
            <person name="Kirkness E.F."/>
            <person name="Koerich L.B."/>
            <person name="Kristiansen K."/>
            <person name="Kudrna D."/>
            <person name="Kulathinal R.J."/>
            <person name="Kumar S."/>
            <person name="Kwok R."/>
            <person name="Lander E."/>
            <person name="Langley C.H."/>
            <person name="Lapoint R."/>
            <person name="Lazzaro B.P."/>
            <person name="Lee S.J."/>
            <person name="Levesque L."/>
            <person name="Li R."/>
            <person name="Lin C.F."/>
            <person name="Lin M.F."/>
            <person name="Lindblad-Toh K."/>
            <person name="Llopart A."/>
            <person name="Long M."/>
            <person name="Low L."/>
            <person name="Lozovsky E."/>
            <person name="Lu J."/>
            <person name="Luo M."/>
            <person name="Machado C.A."/>
            <person name="Makalowski W."/>
            <person name="Marzo M."/>
            <person name="Matsuda M."/>
            <person name="Matzkin L."/>
            <person name="McAllister B."/>
            <person name="McBride C.S."/>
            <person name="McKernan B."/>
            <person name="McKernan K."/>
            <person name="Mendez-Lago M."/>
            <person name="Minx P."/>
            <person name="Mollenhauer M.U."/>
            <person name="Montooth K."/>
            <person name="Mount S.M."/>
            <person name="Mu X."/>
            <person name="Myers E."/>
            <person name="Negre B."/>
            <person name="Newfeld S."/>
            <person name="Nielsen R."/>
            <person name="Noor M.A."/>
            <person name="O'Grady P."/>
            <person name="Pachter L."/>
            <person name="Papaceit M."/>
            <person name="Parisi M.J."/>
            <person name="Parisi M."/>
            <person name="Parts L."/>
            <person name="Pedersen J.S."/>
            <person name="Pesole G."/>
            <person name="Phillippy A.M."/>
            <person name="Ponting C.P."/>
            <person name="Pop M."/>
            <person name="Porcelli D."/>
            <person name="Powell J.R."/>
            <person name="Prohaska S."/>
            <person name="Pruitt K."/>
            <person name="Puig M."/>
            <person name="Quesneville H."/>
            <person name="Ram K.R."/>
            <person name="Rand D."/>
            <person name="Rasmussen M.D."/>
            <person name="Reed L.K."/>
            <person name="Reenan R."/>
            <person name="Reily A."/>
            <person name="Remington K.A."/>
            <person name="Rieger T.T."/>
            <person name="Ritchie M.G."/>
            <person name="Robin C."/>
            <person name="Rogers Y.H."/>
            <person name="Rohde C."/>
            <person name="Rozas J."/>
            <person name="Rubenfield M.J."/>
            <person name="Ruiz A."/>
            <person name="Russo S."/>
            <person name="Salzberg S.L."/>
            <person name="Sanchez-Gracia A."/>
            <person name="Saranga D.J."/>
            <person name="Sato H."/>
            <person name="Schaeffer S.W."/>
            <person name="Schatz M.C."/>
            <person name="Schlenke T."/>
            <person name="Schwartz R."/>
            <person name="Segarra C."/>
            <person name="Singh R.S."/>
            <person name="Sirot L."/>
            <person name="Sirota M."/>
            <person name="Sisneros N.B."/>
            <person name="Smith C.D."/>
            <person name="Smith T.F."/>
            <person name="Spieth J."/>
            <person name="Stage D.E."/>
            <person name="Stark A."/>
            <person name="Stephan W."/>
            <person name="Strausberg R.L."/>
            <person name="Strempel S."/>
            <person name="Sturgill D."/>
            <person name="Sutton G."/>
            <person name="Sutton G.G."/>
            <person name="Tao W."/>
            <person name="Teichmann S."/>
            <person name="Tobari Y.N."/>
            <person name="Tomimura Y."/>
            <person name="Tsolas J.M."/>
            <person name="Valente V.L."/>
            <person name="Venter E."/>
            <person name="Venter J.C."/>
            <person name="Vicario S."/>
            <person name="Vieira F.G."/>
            <person name="Vilella A.J."/>
            <person name="Villasante A."/>
            <person name="Walenz B."/>
            <person name="Wang J."/>
            <person name="Wasserman M."/>
            <person name="Watts T."/>
            <person name="Wilson D."/>
            <person name="Wilson R.K."/>
            <person name="Wing R.A."/>
            <person name="Wolfner M.F."/>
            <person name="Wong A."/>
            <person name="Wong G.K."/>
            <person name="Wu C.I."/>
            <person name="Wu G."/>
            <person name="Yamamoto D."/>
            <person name="Yang H.P."/>
            <person name="Yang S.P."/>
            <person name="Yorke J.A."/>
            <person name="Yoshida K."/>
            <person name="Zdobnov E."/>
            <person name="Zhang P."/>
            <person name="Zhang Y."/>
            <person name="Zimin A.V."/>
            <person name="Baldwin J."/>
            <person name="Abdouelleil A."/>
            <person name="Abdulkadir J."/>
            <person name="Abebe A."/>
            <person name="Abera B."/>
            <person name="Abreu J."/>
            <person name="Acer S.C."/>
            <person name="Aftuck L."/>
            <person name="Alexander A."/>
            <person name="An P."/>
            <person name="Anderson E."/>
            <person name="Anderson S."/>
            <person name="Arachi H."/>
            <person name="Azer M."/>
            <person name="Bachantsang P."/>
            <person name="Barry A."/>
            <person name="Bayul T."/>
            <person name="Berlin A."/>
            <person name="Bessette D."/>
            <person name="Bloom T."/>
            <person name="Blye J."/>
            <person name="Boguslavskiy L."/>
            <person name="Bonnet C."/>
            <person name="Boukhgalter B."/>
            <person name="Bourzgui I."/>
            <person name="Brown A."/>
            <person name="Cahill P."/>
            <person name="Channer S."/>
            <person name="Cheshatsang Y."/>
            <person name="Chuda L."/>
            <person name="Citroen M."/>
            <person name="Collymore A."/>
            <person name="Cooke P."/>
            <person name="Costello M."/>
            <person name="D'Aco K."/>
            <person name="Daza R."/>
            <person name="De Haan G."/>
            <person name="DeGray S."/>
            <person name="DeMaso C."/>
            <person name="Dhargay N."/>
            <person name="Dooley K."/>
            <person name="Dooley E."/>
            <person name="Doricent M."/>
            <person name="Dorje P."/>
            <person name="Dorjee K."/>
            <person name="Dupes A."/>
            <person name="Elong R."/>
            <person name="Falk J."/>
            <person name="Farina A."/>
            <person name="Faro S."/>
            <person name="Ferguson D."/>
            <person name="Fisher S."/>
            <person name="Foley C.D."/>
            <person name="Franke A."/>
            <person name="Friedrich D."/>
            <person name="Gadbois L."/>
            <person name="Gearin G."/>
            <person name="Gearin C.R."/>
            <person name="Giannoukos G."/>
            <person name="Goode T."/>
            <person name="Graham J."/>
            <person name="Grandbois E."/>
            <person name="Grewal S."/>
            <person name="Gyaltsen K."/>
            <person name="Hafez N."/>
            <person name="Hagos B."/>
            <person name="Hall J."/>
            <person name="Henson C."/>
            <person name="Hollinger A."/>
            <person name="Honan T."/>
            <person name="Huard M.D."/>
            <person name="Hughes L."/>
            <person name="Hurhula B."/>
            <person name="Husby M.E."/>
            <person name="Kamat A."/>
            <person name="Kanga B."/>
            <person name="Kashin S."/>
            <person name="Khazanovich D."/>
            <person name="Kisner P."/>
            <person name="Lance K."/>
            <person name="Lara M."/>
            <person name="Lee W."/>
            <person name="Lennon N."/>
            <person name="Letendre F."/>
            <person name="LeVine R."/>
            <person name="Lipovsky A."/>
            <person name="Liu X."/>
            <person name="Liu J."/>
            <person name="Liu S."/>
            <person name="Lokyitsang T."/>
            <person name="Lokyitsang Y."/>
            <person name="Lubonja R."/>
            <person name="Lui A."/>
            <person name="MacDonald P."/>
            <person name="Magnisalis V."/>
            <person name="Maru K."/>
            <person name="Matthews C."/>
            <person name="McCusker W."/>
            <person name="McDonough S."/>
            <person name="Mehta T."/>
            <person name="Meldrim J."/>
            <person name="Meneus L."/>
            <person name="Mihai O."/>
            <person name="Mihalev A."/>
            <person name="Mihova T."/>
            <person name="Mittelman R."/>
            <person name="Mlenga V."/>
            <person name="Montmayeur A."/>
            <person name="Mulrain L."/>
            <person name="Navidi A."/>
            <person name="Naylor J."/>
            <person name="Negash T."/>
            <person name="Nguyen T."/>
            <person name="Nguyen N."/>
            <person name="Nicol R."/>
            <person name="Norbu C."/>
            <person name="Norbu N."/>
            <person name="Novod N."/>
            <person name="O'Neill B."/>
            <person name="Osman S."/>
            <person name="Markiewicz E."/>
            <person name="Oyono O.L."/>
            <person name="Patti C."/>
            <person name="Phunkhang P."/>
            <person name="Pierre F."/>
            <person name="Priest M."/>
            <person name="Raghuraman S."/>
            <person name="Rege F."/>
            <person name="Reyes R."/>
            <person name="Rise C."/>
            <person name="Rogov P."/>
            <person name="Ross K."/>
            <person name="Ryan E."/>
            <person name="Settipalli S."/>
            <person name="Shea T."/>
            <person name="Sherpa N."/>
            <person name="Shi L."/>
            <person name="Shih D."/>
            <person name="Sparrow T."/>
            <person name="Spaulding J."/>
            <person name="Stalker J."/>
            <person name="Stange-Thomann N."/>
            <person name="Stavropoulos S."/>
            <person name="Stone C."/>
            <person name="Strader C."/>
            <person name="Tesfaye S."/>
            <person name="Thomson T."/>
            <person name="Thoulutsang Y."/>
            <person name="Thoulutsang D."/>
            <person name="Topham K."/>
            <person name="Topping I."/>
            <person name="Tsamla T."/>
            <person name="Vassiliev H."/>
            <person name="Vo A."/>
            <person name="Wangchuk T."/>
            <person name="Wangdi T."/>
            <person name="Weiand M."/>
            <person name="Wilkinson J."/>
            <person name="Wilson A."/>
            <person name="Yadav S."/>
            <person name="Young G."/>
            <person name="Yu Q."/>
            <person name="Zembek L."/>
            <person name="Zhong D."/>
            <person name="Zimmer A."/>
            <person name="Zwirko Z."/>
            <person name="Jaffe D.B."/>
            <person name="Alvarez P."/>
            <person name="Brockman W."/>
            <person name="Butler J."/>
            <person name="Chin C."/>
            <person name="Gnerre S."/>
            <person name="Grabherr M."/>
            <person name="Kleber M."/>
            <person name="Mauceli E."/>
            <person name="MacCallum I."/>
        </authorList>
    </citation>
    <scope>NUCLEOTIDE SEQUENCE [LARGE SCALE GENOMIC DNA]</scope>
    <source>
        <strain evidence="11">Tucson 15010-1051.87</strain>
    </source>
</reference>
<keyword evidence="4" id="KW-0479">Metal-binding</keyword>
<dbReference type="InterPro" id="IPR000086">
    <property type="entry name" value="NUDIX_hydrolase_dom"/>
</dbReference>
<evidence type="ECO:0000256" key="8">
    <source>
        <dbReference type="RuleBase" id="RU003476"/>
    </source>
</evidence>
<dbReference type="EC" id="3.-.-.-" evidence="10"/>
<dbReference type="InParanoid" id="B4M5D5"/>
<accession>B4M5D5</accession>
<dbReference type="GO" id="GO:0046872">
    <property type="term" value="F:metal ion binding"/>
    <property type="evidence" value="ECO:0007669"/>
    <property type="project" value="UniProtKB-KW"/>
</dbReference>
<dbReference type="PANTHER" id="PTHR22769:SF56">
    <property type="entry name" value="8-OXO-DGDP PHOSPHATASE NUDT18"/>
    <property type="match status" value="1"/>
</dbReference>
<keyword evidence="7" id="KW-0464">Manganese</keyword>
<keyword evidence="5 8" id="KW-0378">Hydrolase</keyword>
<gene>
    <name evidence="10" type="primary">Dvir\GJ11098</name>
    <name evidence="10" type="ORF">Dvir_GJ11098</name>
</gene>
<dbReference type="Proteomes" id="UP000008792">
    <property type="component" value="Unassembled WGS sequence"/>
</dbReference>
<sequence>MLKGGCDYGYVTIYIFIYTNKMSSIEEKVRSILNAKDLGDITAELCDFSLKEQNATAEAQGVQPSATADFVPQVGQTINYIVACVLFNEHDELLMIEEAKPSCAGKWYLPAGRMEKGESITEAAARELFEETGLNAEMTTLLAVESAGGSWFRFVLTGRITGGRLKTPADADSESIQALWLRNPKEVPLRANDILSIIEIGRAYHQHQKQAQQQPNVPHQPQWHGSVLPTRHPHKRNYMRVLAVARKRASNSMNILISEKNTHHFPTVELHPNRSLHSTLRKFMIEIFGAELPQHRPHGLLSVEHATSSDECTDGICLNLLVAFRPPLEEISLIGKCIWQELSPPLDETLARILSSKHASIPLNVVR</sequence>
<evidence type="ECO:0000256" key="5">
    <source>
        <dbReference type="ARBA" id="ARBA00022801"/>
    </source>
</evidence>
<dbReference type="GO" id="GO:0044716">
    <property type="term" value="F:8-oxo-GDP phosphatase activity"/>
    <property type="evidence" value="ECO:0007669"/>
    <property type="project" value="TreeGrafter"/>
</dbReference>
<keyword evidence="6" id="KW-0460">Magnesium</keyword>
<comment type="cofactor">
    <cofactor evidence="2">
        <name>Mg(2+)</name>
        <dbReference type="ChEBI" id="CHEBI:18420"/>
    </cofactor>
</comment>
<dbReference type="InterPro" id="IPR015797">
    <property type="entry name" value="NUDIX_hydrolase-like_dom_sf"/>
</dbReference>
<dbReference type="EMBL" id="CH940652">
    <property type="protein sequence ID" value="EDW59846.2"/>
    <property type="molecule type" value="Genomic_DNA"/>
</dbReference>
<evidence type="ECO:0000256" key="2">
    <source>
        <dbReference type="ARBA" id="ARBA00001946"/>
    </source>
</evidence>
<evidence type="ECO:0000256" key="1">
    <source>
        <dbReference type="ARBA" id="ARBA00001936"/>
    </source>
</evidence>